<dbReference type="Gene3D" id="3.10.180.10">
    <property type="entry name" value="2,3-Dihydroxybiphenyl 1,2-Dioxygenase, domain 1"/>
    <property type="match status" value="1"/>
</dbReference>
<dbReference type="Pfam" id="PF18029">
    <property type="entry name" value="Glyoxalase_6"/>
    <property type="match status" value="1"/>
</dbReference>
<dbReference type="EMBL" id="VFPH01000002">
    <property type="protein sequence ID" value="TQM37205.1"/>
    <property type="molecule type" value="Genomic_DNA"/>
</dbReference>
<name>A0A543FTP1_9PSEU</name>
<evidence type="ECO:0000313" key="2">
    <source>
        <dbReference type="EMBL" id="TQM37205.1"/>
    </source>
</evidence>
<dbReference type="PROSITE" id="PS51819">
    <property type="entry name" value="VOC"/>
    <property type="match status" value="1"/>
</dbReference>
<dbReference type="InterPro" id="IPR029068">
    <property type="entry name" value="Glyas_Bleomycin-R_OHBP_Dase"/>
</dbReference>
<reference evidence="2 3" key="1">
    <citation type="submission" date="2019-06" db="EMBL/GenBank/DDBJ databases">
        <title>Sequencing the genomes of 1000 actinobacteria strains.</title>
        <authorList>
            <person name="Klenk H.-P."/>
        </authorList>
    </citation>
    <scope>NUCLEOTIDE SEQUENCE [LARGE SCALE GENOMIC DNA]</scope>
    <source>
        <strain evidence="2 3">DSM 45511</strain>
    </source>
</reference>
<accession>A0A543FTP1</accession>
<sequence length="133" mass="14674">MTTSDNPRGGIARFGVVALDCPDPIALARFYSALTGWPLDPQGENDRWVQLDPPDGRGAALAFQKVSSGYRPPQWPGQDVPQQLHIDFDVPDLDEGEREVLAIGARKHETQPAPDRFRVYLDPAGHPFCLVVD</sequence>
<dbReference type="AlphaFoldDB" id="A0A543FTP1"/>
<dbReference type="RefSeq" id="WP_142104058.1">
    <property type="nucleotide sequence ID" value="NZ_VFPH01000002.1"/>
</dbReference>
<protein>
    <recommendedName>
        <fullName evidence="1">VOC domain-containing protein</fullName>
    </recommendedName>
</protein>
<proteinExistence type="predicted"/>
<evidence type="ECO:0000259" key="1">
    <source>
        <dbReference type="PROSITE" id="PS51819"/>
    </source>
</evidence>
<dbReference type="InterPro" id="IPR037523">
    <property type="entry name" value="VOC_core"/>
</dbReference>
<gene>
    <name evidence="2" type="ORF">FB388_4412</name>
</gene>
<dbReference type="Proteomes" id="UP000319818">
    <property type="component" value="Unassembled WGS sequence"/>
</dbReference>
<keyword evidence="3" id="KW-1185">Reference proteome</keyword>
<dbReference type="CDD" id="cd06587">
    <property type="entry name" value="VOC"/>
    <property type="match status" value="1"/>
</dbReference>
<dbReference type="SUPFAM" id="SSF54593">
    <property type="entry name" value="Glyoxalase/Bleomycin resistance protein/Dihydroxybiphenyl dioxygenase"/>
    <property type="match status" value="1"/>
</dbReference>
<dbReference type="OrthoDB" id="1645442at2"/>
<feature type="domain" description="VOC" evidence="1">
    <location>
        <begin position="13"/>
        <end position="133"/>
    </location>
</feature>
<dbReference type="InterPro" id="IPR041581">
    <property type="entry name" value="Glyoxalase_6"/>
</dbReference>
<dbReference type="PANTHER" id="PTHR35908">
    <property type="entry name" value="HYPOTHETICAL FUSION PROTEIN"/>
    <property type="match status" value="1"/>
</dbReference>
<comment type="caution">
    <text evidence="2">The sequence shown here is derived from an EMBL/GenBank/DDBJ whole genome shotgun (WGS) entry which is preliminary data.</text>
</comment>
<organism evidence="2 3">
    <name type="scientific">Pseudonocardia cypriaca</name>
    <dbReference type="NCBI Taxonomy" id="882449"/>
    <lineage>
        <taxon>Bacteria</taxon>
        <taxon>Bacillati</taxon>
        <taxon>Actinomycetota</taxon>
        <taxon>Actinomycetes</taxon>
        <taxon>Pseudonocardiales</taxon>
        <taxon>Pseudonocardiaceae</taxon>
        <taxon>Pseudonocardia</taxon>
    </lineage>
</organism>
<dbReference type="PANTHER" id="PTHR35908:SF1">
    <property type="entry name" value="CONSERVED PROTEIN"/>
    <property type="match status" value="1"/>
</dbReference>
<evidence type="ECO:0000313" key="3">
    <source>
        <dbReference type="Proteomes" id="UP000319818"/>
    </source>
</evidence>